<dbReference type="Pfam" id="PF10282">
    <property type="entry name" value="Lactonase"/>
    <property type="match status" value="1"/>
</dbReference>
<evidence type="ECO:0000256" key="1">
    <source>
        <dbReference type="ARBA" id="ARBA00005564"/>
    </source>
</evidence>
<dbReference type="OrthoDB" id="9972196at2759"/>
<gene>
    <name evidence="3" type="ORF">P280DRAFT_507344</name>
</gene>
<dbReference type="InterPro" id="IPR015943">
    <property type="entry name" value="WD40/YVTN_repeat-like_dom_sf"/>
</dbReference>
<dbReference type="EMBL" id="MU006784">
    <property type="protein sequence ID" value="KAF2640723.1"/>
    <property type="molecule type" value="Genomic_DNA"/>
</dbReference>
<dbReference type="SUPFAM" id="SSF51004">
    <property type="entry name" value="C-terminal (heme d1) domain of cytochrome cd1-nitrite reductase"/>
    <property type="match status" value="1"/>
</dbReference>
<name>A0A6A6S216_9PLEO</name>
<feature type="chain" id="PRO_5025571877" evidence="2">
    <location>
        <begin position="19"/>
        <end position="383"/>
    </location>
</feature>
<dbReference type="PANTHER" id="PTHR30344:SF1">
    <property type="entry name" value="6-PHOSPHOGLUCONOLACTONASE"/>
    <property type="match status" value="1"/>
</dbReference>
<dbReference type="InterPro" id="IPR011048">
    <property type="entry name" value="Haem_d1_sf"/>
</dbReference>
<organism evidence="3 4">
    <name type="scientific">Massarina eburnea CBS 473.64</name>
    <dbReference type="NCBI Taxonomy" id="1395130"/>
    <lineage>
        <taxon>Eukaryota</taxon>
        <taxon>Fungi</taxon>
        <taxon>Dikarya</taxon>
        <taxon>Ascomycota</taxon>
        <taxon>Pezizomycotina</taxon>
        <taxon>Dothideomycetes</taxon>
        <taxon>Pleosporomycetidae</taxon>
        <taxon>Pleosporales</taxon>
        <taxon>Massarineae</taxon>
        <taxon>Massarinaceae</taxon>
        <taxon>Massarina</taxon>
    </lineage>
</organism>
<dbReference type="AlphaFoldDB" id="A0A6A6S216"/>
<accession>A0A6A6S216</accession>
<evidence type="ECO:0000313" key="4">
    <source>
        <dbReference type="Proteomes" id="UP000799753"/>
    </source>
</evidence>
<keyword evidence="4" id="KW-1185">Reference proteome</keyword>
<dbReference type="GO" id="GO:0017057">
    <property type="term" value="F:6-phosphogluconolactonase activity"/>
    <property type="evidence" value="ECO:0007669"/>
    <property type="project" value="TreeGrafter"/>
</dbReference>
<evidence type="ECO:0000256" key="2">
    <source>
        <dbReference type="SAM" id="SignalP"/>
    </source>
</evidence>
<dbReference type="InterPro" id="IPR019405">
    <property type="entry name" value="Lactonase_7-beta_prop"/>
</dbReference>
<reference evidence="3" key="1">
    <citation type="journal article" date="2020" name="Stud. Mycol.">
        <title>101 Dothideomycetes genomes: a test case for predicting lifestyles and emergence of pathogens.</title>
        <authorList>
            <person name="Haridas S."/>
            <person name="Albert R."/>
            <person name="Binder M."/>
            <person name="Bloem J."/>
            <person name="Labutti K."/>
            <person name="Salamov A."/>
            <person name="Andreopoulos B."/>
            <person name="Baker S."/>
            <person name="Barry K."/>
            <person name="Bills G."/>
            <person name="Bluhm B."/>
            <person name="Cannon C."/>
            <person name="Castanera R."/>
            <person name="Culley D."/>
            <person name="Daum C."/>
            <person name="Ezra D."/>
            <person name="Gonzalez J."/>
            <person name="Henrissat B."/>
            <person name="Kuo A."/>
            <person name="Liang C."/>
            <person name="Lipzen A."/>
            <person name="Lutzoni F."/>
            <person name="Magnuson J."/>
            <person name="Mondo S."/>
            <person name="Nolan M."/>
            <person name="Ohm R."/>
            <person name="Pangilinan J."/>
            <person name="Park H.-J."/>
            <person name="Ramirez L."/>
            <person name="Alfaro M."/>
            <person name="Sun H."/>
            <person name="Tritt A."/>
            <person name="Yoshinaga Y."/>
            <person name="Zwiers L.-H."/>
            <person name="Turgeon B."/>
            <person name="Goodwin S."/>
            <person name="Spatafora J."/>
            <person name="Crous P."/>
            <person name="Grigoriev I."/>
        </authorList>
    </citation>
    <scope>NUCLEOTIDE SEQUENCE</scope>
    <source>
        <strain evidence="3">CBS 473.64</strain>
    </source>
</reference>
<comment type="similarity">
    <text evidence="1">Belongs to the cycloisomerase 2 family.</text>
</comment>
<protein>
    <submittedName>
        <fullName evidence="3">Putative isomerase YbhE</fullName>
    </submittedName>
</protein>
<feature type="signal peptide" evidence="2">
    <location>
        <begin position="1"/>
        <end position="18"/>
    </location>
</feature>
<dbReference type="PANTHER" id="PTHR30344">
    <property type="entry name" value="6-PHOSPHOGLUCONOLACTONASE-RELATED"/>
    <property type="match status" value="1"/>
</dbReference>
<sequence>MMHRSALALLGLMPSVFAVKLLASHYTGGIYTLDFTNSSLINRSKIEGCGRIPGWLEYYPSDKSVYCFDRSWYGSGYIASYHISTDGSLRLFQQAPTTGNDTHGLLYGGTDGKGFVATAQYAPSTITTYKLPLTRASKPLQLEKFTLSKPGPNSRQDVPHPHEILLDPSEKYILVPDLGADLIRIFAIDATSGKLTACGNGQANPGDGPRHGEFFNSTSNGLILYTLNELGNSISAWTVSYESSCLSLSLTQTESTYAASANPGPTTKAAELRVRDNFLYATNRADETFGAQQDSIATYSIDTATGKLTWIEAANAHAYYPRTFQINKKGDLVAVGGQTSSNVAILKRDIVSGKLGDVVANLVVATPGHAGEEDGLNAVVWIE</sequence>
<keyword evidence="2" id="KW-0732">Signal</keyword>
<dbReference type="InterPro" id="IPR050282">
    <property type="entry name" value="Cycloisomerase_2"/>
</dbReference>
<dbReference type="Gene3D" id="2.130.10.10">
    <property type="entry name" value="YVTN repeat-like/Quinoprotein amine dehydrogenase"/>
    <property type="match status" value="1"/>
</dbReference>
<dbReference type="GO" id="GO:0016853">
    <property type="term" value="F:isomerase activity"/>
    <property type="evidence" value="ECO:0007669"/>
    <property type="project" value="UniProtKB-KW"/>
</dbReference>
<dbReference type="Proteomes" id="UP000799753">
    <property type="component" value="Unassembled WGS sequence"/>
</dbReference>
<keyword evidence="3" id="KW-0413">Isomerase</keyword>
<evidence type="ECO:0000313" key="3">
    <source>
        <dbReference type="EMBL" id="KAF2640723.1"/>
    </source>
</evidence>
<proteinExistence type="inferred from homology"/>